<evidence type="ECO:0000256" key="5">
    <source>
        <dbReference type="ARBA" id="ARBA00022516"/>
    </source>
</evidence>
<evidence type="ECO:0000313" key="14">
    <source>
        <dbReference type="EMBL" id="QXQ13736.1"/>
    </source>
</evidence>
<evidence type="ECO:0000313" key="15">
    <source>
        <dbReference type="Proteomes" id="UP000887023"/>
    </source>
</evidence>
<dbReference type="InterPro" id="IPR045034">
    <property type="entry name" value="O-acyltransferase_WSD1-like"/>
</dbReference>
<evidence type="ECO:0000256" key="8">
    <source>
        <dbReference type="ARBA" id="ARBA00023098"/>
    </source>
</evidence>
<keyword evidence="6 11" id="KW-0808">Transferase</keyword>
<dbReference type="InterPro" id="IPR009721">
    <property type="entry name" value="O-acyltransferase_WSD1_C"/>
</dbReference>
<proteinExistence type="inferred from homology"/>
<dbReference type="InterPro" id="IPR014292">
    <property type="entry name" value="Acyl_transf_WS/DGAT"/>
</dbReference>
<evidence type="ECO:0000259" key="12">
    <source>
        <dbReference type="Pfam" id="PF03007"/>
    </source>
</evidence>
<comment type="catalytic activity">
    <reaction evidence="10 11">
        <text>an acyl-CoA + a 1,2-diacyl-sn-glycerol = a triacyl-sn-glycerol + CoA</text>
        <dbReference type="Rhea" id="RHEA:10868"/>
        <dbReference type="ChEBI" id="CHEBI:17815"/>
        <dbReference type="ChEBI" id="CHEBI:57287"/>
        <dbReference type="ChEBI" id="CHEBI:58342"/>
        <dbReference type="ChEBI" id="CHEBI:64615"/>
        <dbReference type="EC" id="2.3.1.20"/>
    </reaction>
</comment>
<dbReference type="SUPFAM" id="SSF52777">
    <property type="entry name" value="CoA-dependent acyltransferases"/>
    <property type="match status" value="1"/>
</dbReference>
<dbReference type="EC" id="2.3.1.20" evidence="4 11"/>
<keyword evidence="5 11" id="KW-0444">Lipid biosynthesis</keyword>
<dbReference type="Pfam" id="PF06974">
    <property type="entry name" value="WS_DGAT_C"/>
    <property type="match status" value="1"/>
</dbReference>
<evidence type="ECO:0000256" key="6">
    <source>
        <dbReference type="ARBA" id="ARBA00022679"/>
    </source>
</evidence>
<evidence type="ECO:0000256" key="2">
    <source>
        <dbReference type="ARBA" id="ARBA00005189"/>
    </source>
</evidence>
<evidence type="ECO:0000256" key="1">
    <source>
        <dbReference type="ARBA" id="ARBA00004771"/>
    </source>
</evidence>
<feature type="domain" description="O-acyltransferase WSD1-like N-terminal" evidence="12">
    <location>
        <begin position="4"/>
        <end position="266"/>
    </location>
</feature>
<evidence type="ECO:0000256" key="4">
    <source>
        <dbReference type="ARBA" id="ARBA00013244"/>
    </source>
</evidence>
<dbReference type="PANTHER" id="PTHR31650">
    <property type="entry name" value="O-ACYLTRANSFERASE (WSD1-LIKE) FAMILY PROTEIN"/>
    <property type="match status" value="1"/>
</dbReference>
<evidence type="ECO:0000256" key="3">
    <source>
        <dbReference type="ARBA" id="ARBA00009587"/>
    </source>
</evidence>
<dbReference type="EMBL" id="CP079105">
    <property type="protein sequence ID" value="QXQ13736.1"/>
    <property type="molecule type" value="Genomic_DNA"/>
</dbReference>
<name>A0ABX8S8G2_9ACTN</name>
<keyword evidence="7 11" id="KW-0319">Glycerol metabolism</keyword>
<comment type="pathway">
    <text evidence="2">Lipid metabolism.</text>
</comment>
<evidence type="ECO:0000259" key="13">
    <source>
        <dbReference type="Pfam" id="PF06974"/>
    </source>
</evidence>
<evidence type="ECO:0000256" key="7">
    <source>
        <dbReference type="ARBA" id="ARBA00022798"/>
    </source>
</evidence>
<organism evidence="14 15">
    <name type="scientific">Skermania pinensis</name>
    <dbReference type="NCBI Taxonomy" id="39122"/>
    <lineage>
        <taxon>Bacteria</taxon>
        <taxon>Bacillati</taxon>
        <taxon>Actinomycetota</taxon>
        <taxon>Actinomycetes</taxon>
        <taxon>Mycobacteriales</taxon>
        <taxon>Gordoniaceae</taxon>
        <taxon>Skermania</taxon>
    </lineage>
</organism>
<evidence type="ECO:0000256" key="11">
    <source>
        <dbReference type="RuleBase" id="RU361241"/>
    </source>
</evidence>
<comment type="pathway">
    <text evidence="1 11">Glycerolipid metabolism; triacylglycerol biosynthesis.</text>
</comment>
<gene>
    <name evidence="14" type="ORF">KV203_18405</name>
</gene>
<dbReference type="InterPro" id="IPR004255">
    <property type="entry name" value="O-acyltransferase_WSD1_N"/>
</dbReference>
<evidence type="ECO:0000256" key="10">
    <source>
        <dbReference type="ARBA" id="ARBA00048109"/>
    </source>
</evidence>
<dbReference type="PANTHER" id="PTHR31650:SF1">
    <property type="entry name" value="WAX ESTER SYNTHASE_DIACYLGLYCEROL ACYLTRANSFERASE 4-RELATED"/>
    <property type="match status" value="1"/>
</dbReference>
<reference evidence="14" key="1">
    <citation type="submission" date="2021-07" db="EMBL/GenBank/DDBJ databases">
        <title>Candidatus Kaistella beijingensis sp. nov. isolated from a municipal wastewater treatment plant is involved in sludge foaming.</title>
        <authorList>
            <person name="Song Y."/>
            <person name="Liu S.-J."/>
        </authorList>
    </citation>
    <scope>NUCLEOTIDE SEQUENCE</scope>
    <source>
        <strain evidence="14">DSM 43998</strain>
    </source>
</reference>
<keyword evidence="15" id="KW-1185">Reference proteome</keyword>
<dbReference type="Pfam" id="PF03007">
    <property type="entry name" value="WS_DGAT_cat"/>
    <property type="match status" value="1"/>
</dbReference>
<feature type="domain" description="O-acyltransferase WSD1 C-terminal" evidence="13">
    <location>
        <begin position="309"/>
        <end position="454"/>
    </location>
</feature>
<dbReference type="NCBIfam" id="TIGR02946">
    <property type="entry name" value="acyl_WS_DGAT"/>
    <property type="match status" value="1"/>
</dbReference>
<dbReference type="Proteomes" id="UP000887023">
    <property type="component" value="Chromosome"/>
</dbReference>
<keyword evidence="8 11" id="KW-0443">Lipid metabolism</keyword>
<accession>A0ABX8S8G2</accession>
<comment type="similarity">
    <text evidence="3 11">Belongs to the long-chain O-acyltransferase family.</text>
</comment>
<dbReference type="InterPro" id="IPR023213">
    <property type="entry name" value="CAT-like_dom_sf"/>
</dbReference>
<dbReference type="Gene3D" id="3.30.559.10">
    <property type="entry name" value="Chloramphenicol acetyltransferase-like domain"/>
    <property type="match status" value="1"/>
</dbReference>
<dbReference type="RefSeq" id="WP_066469315.1">
    <property type="nucleotide sequence ID" value="NZ_CBCRUZ010000005.1"/>
</dbReference>
<keyword evidence="9 11" id="KW-0012">Acyltransferase</keyword>
<sequence length="461" mass="49739">MRVMSPLDGFFLFAESREHPMHVGGLMLFEPPAGAGPDHAREIYEQLLKQTEVRTLFRTRPARPVNSVGHLGWSVDDSLDFEYHVRLSALPRPGRVRELLELVSRMHGTLLDRHRPLWELHVIEGLADGRVAVYSKIHHSLVDGVSALRLVQQSLSPDPADTDCSAYWTPRRTPIDRPGPGIRESVQSGLAAGVGALRGVAGLAPAAGRFARAAFRAPDVTLPLTAPRTMLNVDIGGARRFAAQSWSIDRVRTLKAATGTTVNDIVVAMCAGALRRYLLDQNALPETSLTAALPVSLRELVDDGREPGGNAIGLMMCRLGTDRADPIDRLGDITRSIGQSKMLLRDAGTLPALAGMAAIGAPLALELVPGYQHLANPPFNVLISNVPGPREELYFNGARLVGAYPLSLVADGQALNITVTSRAGYLDFGLTGCRRSVPSLQRLLTHLDTSLVELETAIGVD</sequence>
<evidence type="ECO:0000256" key="9">
    <source>
        <dbReference type="ARBA" id="ARBA00023315"/>
    </source>
</evidence>
<protein>
    <recommendedName>
        <fullName evidence="4 11">Diacylglycerol O-acyltransferase</fullName>
        <ecNumber evidence="4 11">2.3.1.20</ecNumber>
    </recommendedName>
</protein>